<protein>
    <submittedName>
        <fullName evidence="1">Uncharacterized protein</fullName>
    </submittedName>
</protein>
<proteinExistence type="predicted"/>
<organismHost>
    <name type="scientific">Homo sapiens</name>
    <name type="common">Human</name>
    <dbReference type="NCBI Taxonomy" id="9606"/>
</organismHost>
<organism evidence="1">
    <name type="scientific">Human herpesvirus 2</name>
    <name type="common">HHV-2</name>
    <name type="synonym">Human herpes simplex virus 2</name>
    <dbReference type="NCBI Taxonomy" id="10310"/>
    <lineage>
        <taxon>Viruses</taxon>
        <taxon>Duplodnaviria</taxon>
        <taxon>Heunggongvirae</taxon>
        <taxon>Peploviricota</taxon>
        <taxon>Herviviricetes</taxon>
        <taxon>Herpesvirales</taxon>
        <taxon>Orthoherpesviridae</taxon>
        <taxon>Alphaherpesvirinae</taxon>
        <taxon>Simplexvirus</taxon>
        <taxon>Simplexvirus humanalpha2</taxon>
    </lineage>
</organism>
<accession>A0A481TYM3</accession>
<reference evidence="1" key="1">
    <citation type="submission" date="2018-08" db="EMBL/GenBank/DDBJ databases">
        <title>HSV2 whole genome sequences from clinical isolates.</title>
        <authorList>
            <person name="Roychoudhury P."/>
            <person name="Greninger A.L."/>
            <person name="Jerome K.R."/>
            <person name="Johnston C."/>
            <person name="Wald A."/>
            <person name="Xie H."/>
        </authorList>
    </citation>
    <scope>NUCLEOTIDE SEQUENCE</scope>
    <source>
        <strain evidence="1">2000-3429</strain>
    </source>
</reference>
<evidence type="ECO:0000313" key="1">
    <source>
        <dbReference type="EMBL" id="QBH85345.1"/>
    </source>
</evidence>
<dbReference type="EMBL" id="MH790661">
    <property type="protein sequence ID" value="QBH85345.1"/>
    <property type="molecule type" value="Genomic_DNA"/>
</dbReference>
<name>A0A481TYM3_HHV2</name>
<sequence length="144" mass="16315">MLRLKWLKGRAPRTHSALLVFMAASSITSAMCVFRSRNSADSRSRPIFRHAVCRPCMPMPMDRRLSWPRAHWGVGCSVLSIMILTISTHACTASRSMPKSNVRRETHRARFTLPRLQTPLERLQDGWTISVQRLEPAMAAPCVS</sequence>